<feature type="domain" description="GerMN" evidence="2">
    <location>
        <begin position="75"/>
        <end position="164"/>
    </location>
</feature>
<evidence type="ECO:0000256" key="1">
    <source>
        <dbReference type="SAM" id="SignalP"/>
    </source>
</evidence>
<dbReference type="EMBL" id="JBHTBJ010000012">
    <property type="protein sequence ID" value="MFC7275928.1"/>
    <property type="molecule type" value="Genomic_DNA"/>
</dbReference>
<name>A0ABW2HS42_9ACTN</name>
<feature type="signal peptide" evidence="1">
    <location>
        <begin position="1"/>
        <end position="18"/>
    </location>
</feature>
<comment type="caution">
    <text evidence="3">The sequence shown here is derived from an EMBL/GenBank/DDBJ whole genome shotgun (WGS) entry which is preliminary data.</text>
</comment>
<evidence type="ECO:0000313" key="4">
    <source>
        <dbReference type="Proteomes" id="UP001596548"/>
    </source>
</evidence>
<evidence type="ECO:0000313" key="3">
    <source>
        <dbReference type="EMBL" id="MFC7275928.1"/>
    </source>
</evidence>
<dbReference type="Pfam" id="PF10646">
    <property type="entry name" value="Germane"/>
    <property type="match status" value="1"/>
</dbReference>
<dbReference type="SMART" id="SM00909">
    <property type="entry name" value="Germane"/>
    <property type="match status" value="1"/>
</dbReference>
<dbReference type="InterPro" id="IPR019606">
    <property type="entry name" value="GerMN"/>
</dbReference>
<evidence type="ECO:0000259" key="2">
    <source>
        <dbReference type="SMART" id="SM00909"/>
    </source>
</evidence>
<keyword evidence="4" id="KW-1185">Reference proteome</keyword>
<feature type="chain" id="PRO_5046203727" evidence="1">
    <location>
        <begin position="19"/>
        <end position="185"/>
    </location>
</feature>
<dbReference type="Proteomes" id="UP001596548">
    <property type="component" value="Unassembled WGS sequence"/>
</dbReference>
<organism evidence="3 4">
    <name type="scientific">Paractinoplanes rhizophilus</name>
    <dbReference type="NCBI Taxonomy" id="1416877"/>
    <lineage>
        <taxon>Bacteria</taxon>
        <taxon>Bacillati</taxon>
        <taxon>Actinomycetota</taxon>
        <taxon>Actinomycetes</taxon>
        <taxon>Micromonosporales</taxon>
        <taxon>Micromonosporaceae</taxon>
        <taxon>Paractinoplanes</taxon>
    </lineage>
</organism>
<keyword evidence="1" id="KW-0732">Signal</keyword>
<protein>
    <submittedName>
        <fullName evidence="3">GerMN domain-containing protein</fullName>
    </submittedName>
</protein>
<reference evidence="4" key="1">
    <citation type="journal article" date="2019" name="Int. J. Syst. Evol. Microbiol.">
        <title>The Global Catalogue of Microorganisms (GCM) 10K type strain sequencing project: providing services to taxonomists for standard genome sequencing and annotation.</title>
        <authorList>
            <consortium name="The Broad Institute Genomics Platform"/>
            <consortium name="The Broad Institute Genome Sequencing Center for Infectious Disease"/>
            <person name="Wu L."/>
            <person name="Ma J."/>
        </authorList>
    </citation>
    <scope>NUCLEOTIDE SEQUENCE [LARGE SCALE GENOMIC DNA]</scope>
    <source>
        <strain evidence="4">XZYJT-10</strain>
    </source>
</reference>
<dbReference type="PROSITE" id="PS51257">
    <property type="entry name" value="PROKAR_LIPOPROTEIN"/>
    <property type="match status" value="1"/>
</dbReference>
<proteinExistence type="predicted"/>
<accession>A0ABW2HS42</accession>
<gene>
    <name evidence="3" type="ORF">ACFQS1_18200</name>
</gene>
<dbReference type="RefSeq" id="WP_378969609.1">
    <property type="nucleotide sequence ID" value="NZ_JBHTBJ010000012.1"/>
</dbReference>
<sequence>MRARALAAVLLAAAFVGGCGVPVDEEPRNLRSPGISYGSSGPAPDRFGSAVERLYLVRDGGLARVLRRVPAARSPEQTLQDLLAGPTAAEHEDGLSTALSTMTIDGIAVDQRRAVVAIGGAGQQGTRSDEILAYGQIVCTLTSQGAEVGTVSFTSDGRPLGVPRGDGSLSADPLTIADYAGLLGS</sequence>